<dbReference type="CDD" id="cd00009">
    <property type="entry name" value="AAA"/>
    <property type="match status" value="1"/>
</dbReference>
<dbReference type="GO" id="GO:0000160">
    <property type="term" value="P:phosphorelay signal transduction system"/>
    <property type="evidence" value="ECO:0007669"/>
    <property type="project" value="InterPro"/>
</dbReference>
<keyword evidence="6" id="KW-0597">Phosphoprotein</keyword>
<dbReference type="PROSITE" id="PS50110">
    <property type="entry name" value="RESPONSE_REGULATORY"/>
    <property type="match status" value="1"/>
</dbReference>
<dbReference type="PANTHER" id="PTHR32071">
    <property type="entry name" value="TRANSCRIPTIONAL REGULATORY PROTEIN"/>
    <property type="match status" value="1"/>
</dbReference>
<dbReference type="InterPro" id="IPR011006">
    <property type="entry name" value="CheY-like_superfamily"/>
</dbReference>
<dbReference type="InterPro" id="IPR025943">
    <property type="entry name" value="Sigma_54_int_dom_ATP-bd_2"/>
</dbReference>
<dbReference type="Gene3D" id="3.40.50.300">
    <property type="entry name" value="P-loop containing nucleotide triphosphate hydrolases"/>
    <property type="match status" value="1"/>
</dbReference>
<evidence type="ECO:0000256" key="4">
    <source>
        <dbReference type="ARBA" id="ARBA00023125"/>
    </source>
</evidence>
<dbReference type="InterPro" id="IPR002078">
    <property type="entry name" value="Sigma_54_int"/>
</dbReference>
<dbReference type="InterPro" id="IPR058031">
    <property type="entry name" value="AAA_lid_NorR"/>
</dbReference>
<dbReference type="PROSITE" id="PS00675">
    <property type="entry name" value="SIGMA54_INTERACT_1"/>
    <property type="match status" value="1"/>
</dbReference>
<dbReference type="PROSITE" id="PS00688">
    <property type="entry name" value="SIGMA54_INTERACT_3"/>
    <property type="match status" value="1"/>
</dbReference>
<keyword evidence="4" id="KW-0238">DNA-binding</keyword>
<dbReference type="GO" id="GO:0005524">
    <property type="term" value="F:ATP binding"/>
    <property type="evidence" value="ECO:0007669"/>
    <property type="project" value="UniProtKB-KW"/>
</dbReference>
<dbReference type="GO" id="GO:0006355">
    <property type="term" value="P:regulation of DNA-templated transcription"/>
    <property type="evidence" value="ECO:0007669"/>
    <property type="project" value="InterPro"/>
</dbReference>
<evidence type="ECO:0000313" key="10">
    <source>
        <dbReference type="Proteomes" id="UP000324159"/>
    </source>
</evidence>
<dbReference type="InterPro" id="IPR027417">
    <property type="entry name" value="P-loop_NTPase"/>
</dbReference>
<evidence type="ECO:0000256" key="6">
    <source>
        <dbReference type="PROSITE-ProRule" id="PRU00169"/>
    </source>
</evidence>
<dbReference type="Pfam" id="PF25601">
    <property type="entry name" value="AAA_lid_14"/>
    <property type="match status" value="1"/>
</dbReference>
<dbReference type="Gene3D" id="1.10.8.60">
    <property type="match status" value="1"/>
</dbReference>
<dbReference type="Pfam" id="PF02954">
    <property type="entry name" value="HTH_8"/>
    <property type="match status" value="1"/>
</dbReference>
<feature type="domain" description="Response regulatory" evidence="8">
    <location>
        <begin position="10"/>
        <end position="126"/>
    </location>
</feature>
<dbReference type="PROSITE" id="PS00676">
    <property type="entry name" value="SIGMA54_INTERACT_2"/>
    <property type="match status" value="1"/>
</dbReference>
<dbReference type="PRINTS" id="PR01590">
    <property type="entry name" value="HTHFIS"/>
</dbReference>
<dbReference type="SMART" id="SM00448">
    <property type="entry name" value="REC"/>
    <property type="match status" value="1"/>
</dbReference>
<evidence type="ECO:0000256" key="1">
    <source>
        <dbReference type="ARBA" id="ARBA00022741"/>
    </source>
</evidence>
<dbReference type="Gene3D" id="3.40.50.2300">
    <property type="match status" value="1"/>
</dbReference>
<feature type="domain" description="Sigma-54 factor interaction" evidence="7">
    <location>
        <begin position="156"/>
        <end position="384"/>
    </location>
</feature>
<dbReference type="AlphaFoldDB" id="A0A5D3WIW7"/>
<comment type="caution">
    <text evidence="9">The sequence shown here is derived from an EMBL/GenBank/DDBJ whole genome shotgun (WGS) entry which is preliminary data.</text>
</comment>
<dbReference type="PROSITE" id="PS50045">
    <property type="entry name" value="SIGMA54_INTERACT_4"/>
    <property type="match status" value="1"/>
</dbReference>
<dbReference type="Pfam" id="PF00072">
    <property type="entry name" value="Response_reg"/>
    <property type="match status" value="1"/>
</dbReference>
<proteinExistence type="predicted"/>
<dbReference type="InterPro" id="IPR025944">
    <property type="entry name" value="Sigma_54_int_dom_CS"/>
</dbReference>
<dbReference type="OrthoDB" id="9814761at2"/>
<dbReference type="SUPFAM" id="SSF52540">
    <property type="entry name" value="P-loop containing nucleoside triphosphate hydrolases"/>
    <property type="match status" value="1"/>
</dbReference>
<reference evidence="9 10" key="1">
    <citation type="submission" date="2019-07" db="EMBL/GenBank/DDBJ databases">
        <title>Genomic Encyclopedia of Type Strains, Phase IV (KMG-IV): sequencing the most valuable type-strain genomes for metagenomic binning, comparative biology and taxonomic classification.</title>
        <authorList>
            <person name="Goeker M."/>
        </authorList>
    </citation>
    <scope>NUCLEOTIDE SEQUENCE [LARGE SCALE GENOMIC DNA]</scope>
    <source>
        <strain evidence="9 10">SS015</strain>
    </source>
</reference>
<gene>
    <name evidence="9" type="ORF">EDC39_1076</name>
</gene>
<evidence type="ECO:0000256" key="3">
    <source>
        <dbReference type="ARBA" id="ARBA00023015"/>
    </source>
</evidence>
<evidence type="ECO:0000313" key="9">
    <source>
        <dbReference type="EMBL" id="TYO98211.1"/>
    </source>
</evidence>
<dbReference type="InterPro" id="IPR002197">
    <property type="entry name" value="HTH_Fis"/>
</dbReference>
<evidence type="ECO:0000256" key="5">
    <source>
        <dbReference type="ARBA" id="ARBA00023163"/>
    </source>
</evidence>
<dbReference type="InterPro" id="IPR025662">
    <property type="entry name" value="Sigma_54_int_dom_ATP-bd_1"/>
</dbReference>
<dbReference type="Gene3D" id="1.10.10.60">
    <property type="entry name" value="Homeodomain-like"/>
    <property type="match status" value="1"/>
</dbReference>
<evidence type="ECO:0000259" key="8">
    <source>
        <dbReference type="PROSITE" id="PS50110"/>
    </source>
</evidence>
<name>A0A5D3WIW7_9BACT</name>
<keyword evidence="3" id="KW-0805">Transcription regulation</keyword>
<dbReference type="GO" id="GO:0043565">
    <property type="term" value="F:sequence-specific DNA binding"/>
    <property type="evidence" value="ECO:0007669"/>
    <property type="project" value="InterPro"/>
</dbReference>
<dbReference type="FunFam" id="3.40.50.300:FF:000006">
    <property type="entry name" value="DNA-binding transcriptional regulator NtrC"/>
    <property type="match status" value="1"/>
</dbReference>
<dbReference type="InterPro" id="IPR001789">
    <property type="entry name" value="Sig_transdc_resp-reg_receiver"/>
</dbReference>
<dbReference type="Proteomes" id="UP000324159">
    <property type="component" value="Unassembled WGS sequence"/>
</dbReference>
<dbReference type="InterPro" id="IPR009057">
    <property type="entry name" value="Homeodomain-like_sf"/>
</dbReference>
<dbReference type="Pfam" id="PF00158">
    <property type="entry name" value="Sigma54_activat"/>
    <property type="match status" value="1"/>
</dbReference>
<keyword evidence="10" id="KW-1185">Reference proteome</keyword>
<accession>A0A5D3WIW7</accession>
<dbReference type="RefSeq" id="WP_148895988.1">
    <property type="nucleotide sequence ID" value="NZ_VNIB01000007.1"/>
</dbReference>
<keyword evidence="5" id="KW-0804">Transcription</keyword>
<dbReference type="InterPro" id="IPR003593">
    <property type="entry name" value="AAA+_ATPase"/>
</dbReference>
<dbReference type="PANTHER" id="PTHR32071:SF13">
    <property type="entry name" value="RESPONSE REGULATOR HSFA"/>
    <property type="match status" value="1"/>
</dbReference>
<keyword evidence="2" id="KW-0067">ATP-binding</keyword>
<sequence length="469" mass="52432">MNDALNPEFSILMVDDELPWLRSLGMILEGPGGFTNLLQCSDSREVPRLLAEHDIGLVLLDLTMPHVGGEELLQRITEEHPEVQVIILSGMNQLETAVRCMRQGAFDYFVKTVEEDRLLDGVRRAVRMVRLQRENHAIRRRLFGRRLERPEVFDHIVTRHPSMLAIFGYLESIAASRQPVLILGESGVGKELVARAVHLLSNGRGEQVNVNVAGLDDNVFADTLFGHARGAYTGAERERAGMVEKAAGGTLFLDEIGDLSPASQVKLLRLIQEGEYYPLGSDTPRQSSARIICATNQDLAAKVSDRSFRKDLYYRLHAHQVRIPPLRERKEDIPLLLDHFLRKAAAELNKPVPTPPPELLDLLMSYSFPGNVRELEAMVHDAVSRHEGGVLSMAVFRERTGEGRELQRTADRENIFAMLPELPTLSEAADMLVDAAMERAGNNQTLAARLLGISQPALSKRLRQRRSVS</sequence>
<keyword evidence="1" id="KW-0547">Nucleotide-binding</keyword>
<dbReference type="EMBL" id="VNIB01000007">
    <property type="protein sequence ID" value="TYO98211.1"/>
    <property type="molecule type" value="Genomic_DNA"/>
</dbReference>
<evidence type="ECO:0000259" key="7">
    <source>
        <dbReference type="PROSITE" id="PS50045"/>
    </source>
</evidence>
<protein>
    <submittedName>
        <fullName evidence="9">Two component Fis family sigma54 specific transcriptional regulator</fullName>
    </submittedName>
</protein>
<dbReference type="SUPFAM" id="SSF52172">
    <property type="entry name" value="CheY-like"/>
    <property type="match status" value="1"/>
</dbReference>
<organism evidence="9 10">
    <name type="scientific">Geothermobacter ehrlichii</name>
    <dbReference type="NCBI Taxonomy" id="213224"/>
    <lineage>
        <taxon>Bacteria</taxon>
        <taxon>Pseudomonadati</taxon>
        <taxon>Thermodesulfobacteriota</taxon>
        <taxon>Desulfuromonadia</taxon>
        <taxon>Desulfuromonadales</taxon>
        <taxon>Geothermobacteraceae</taxon>
        <taxon>Geothermobacter</taxon>
    </lineage>
</organism>
<evidence type="ECO:0000256" key="2">
    <source>
        <dbReference type="ARBA" id="ARBA00022840"/>
    </source>
</evidence>
<dbReference type="SUPFAM" id="SSF46689">
    <property type="entry name" value="Homeodomain-like"/>
    <property type="match status" value="1"/>
</dbReference>
<dbReference type="SMART" id="SM00382">
    <property type="entry name" value="AAA"/>
    <property type="match status" value="1"/>
</dbReference>
<feature type="modified residue" description="4-aspartylphosphate" evidence="6">
    <location>
        <position position="61"/>
    </location>
</feature>